<evidence type="ECO:0000313" key="11">
    <source>
        <dbReference type="EMBL" id="MBM3275301.1"/>
    </source>
</evidence>
<dbReference type="InterPro" id="IPR029045">
    <property type="entry name" value="ClpP/crotonase-like_dom_sf"/>
</dbReference>
<comment type="similarity">
    <text evidence="10">Belongs to the enoyl-CoA hydratase/isomerase family.</text>
</comment>
<organism evidence="11 12">
    <name type="scientific">Candidatus Tanganyikabacteria bacterium</name>
    <dbReference type="NCBI Taxonomy" id="2961651"/>
    <lineage>
        <taxon>Bacteria</taxon>
        <taxon>Bacillati</taxon>
        <taxon>Candidatus Sericytochromatia</taxon>
        <taxon>Candidatus Tanganyikabacteria</taxon>
    </lineage>
</organism>
<comment type="similarity">
    <text evidence="3">In the N-terminal section; belongs to the enoyl-CoA hydratase/isomerase family.</text>
</comment>
<evidence type="ECO:0000256" key="2">
    <source>
        <dbReference type="ARBA" id="ARBA00007005"/>
    </source>
</evidence>
<feature type="non-terminal residue" evidence="11">
    <location>
        <position position="290"/>
    </location>
</feature>
<dbReference type="GO" id="GO:0016509">
    <property type="term" value="F:long-chain (3S)-3-hydroxyacyl-CoA dehydrogenase (NAD+) activity"/>
    <property type="evidence" value="ECO:0007669"/>
    <property type="project" value="TreeGrafter"/>
</dbReference>
<dbReference type="Gene3D" id="3.90.226.10">
    <property type="entry name" value="2-enoyl-CoA Hydratase, Chain A, domain 1"/>
    <property type="match status" value="1"/>
</dbReference>
<dbReference type="PANTHER" id="PTHR43612:SF3">
    <property type="entry name" value="TRIFUNCTIONAL ENZYME SUBUNIT ALPHA, MITOCHONDRIAL"/>
    <property type="match status" value="1"/>
</dbReference>
<keyword evidence="6" id="KW-0520">NAD</keyword>
<sequence length="290" mass="31265">MSTETNGHGSETAQSSAMRIDKRPDGVAIAWLDTPGSPVNVLSTRFFDDFNRMLDEAERDPAIKAVVLASAKPDNFIAGADIHEFLTFNDEKSLEKLVRDGHAMLDRIAGSRKPFVAAIHGACLGGGYEMALACHYRLASDDPRTQVGLPEVMIGVFPAAGGCQRLPRLIGVAAALPLILQGSRVRAKKAKRLGMVDHLTTPKGIATTAARIALDLAEGRLRVNRKLPLAQKLLNGALLGVVMRQARKETMRKTRGNYPAPLAALDAIETGLRKGLKAGQEAEIRNFSRV</sequence>
<evidence type="ECO:0000256" key="9">
    <source>
        <dbReference type="ARBA" id="ARBA00023268"/>
    </source>
</evidence>
<dbReference type="PROSITE" id="PS00166">
    <property type="entry name" value="ENOYL_COA_HYDRATASE"/>
    <property type="match status" value="1"/>
</dbReference>
<dbReference type="FunFam" id="3.90.226.10:FF:000011">
    <property type="entry name" value="Fatty acid oxidation complex subunit alpha"/>
    <property type="match status" value="1"/>
</dbReference>
<dbReference type="EC" id="4.2.1.17" evidence="4"/>
<keyword evidence="9" id="KW-0511">Multifunctional enzyme</keyword>
<dbReference type="GO" id="GO:0006635">
    <property type="term" value="P:fatty acid beta-oxidation"/>
    <property type="evidence" value="ECO:0007669"/>
    <property type="project" value="TreeGrafter"/>
</dbReference>
<keyword evidence="8" id="KW-0456">Lyase</keyword>
<keyword evidence="7" id="KW-0443">Lipid metabolism</keyword>
<proteinExistence type="inferred from homology"/>
<dbReference type="PANTHER" id="PTHR43612">
    <property type="entry name" value="TRIFUNCTIONAL ENZYME SUBUNIT ALPHA"/>
    <property type="match status" value="1"/>
</dbReference>
<dbReference type="AlphaFoldDB" id="A0A938BLH5"/>
<comment type="similarity">
    <text evidence="2">In the central section; belongs to the 3-hydroxyacyl-CoA dehydrogenase family.</text>
</comment>
<name>A0A938BLH5_9BACT</name>
<evidence type="ECO:0000256" key="7">
    <source>
        <dbReference type="ARBA" id="ARBA00023098"/>
    </source>
</evidence>
<dbReference type="SUPFAM" id="SSF52096">
    <property type="entry name" value="ClpP/crotonase"/>
    <property type="match status" value="1"/>
</dbReference>
<gene>
    <name evidence="11" type="ORF">FJZ00_09120</name>
</gene>
<keyword evidence="5" id="KW-0276">Fatty acid metabolism</keyword>
<dbReference type="Proteomes" id="UP000703893">
    <property type="component" value="Unassembled WGS sequence"/>
</dbReference>
<dbReference type="InterPro" id="IPR001753">
    <property type="entry name" value="Enoyl-CoA_hydra/iso"/>
</dbReference>
<protein>
    <recommendedName>
        <fullName evidence="4">enoyl-CoA hydratase</fullName>
        <ecNumber evidence="4">4.2.1.17</ecNumber>
    </recommendedName>
</protein>
<evidence type="ECO:0000256" key="5">
    <source>
        <dbReference type="ARBA" id="ARBA00022832"/>
    </source>
</evidence>
<dbReference type="InterPro" id="IPR018376">
    <property type="entry name" value="Enoyl-CoA_hyd/isom_CS"/>
</dbReference>
<evidence type="ECO:0000256" key="3">
    <source>
        <dbReference type="ARBA" id="ARBA00008750"/>
    </source>
</evidence>
<comment type="pathway">
    <text evidence="1">Lipid metabolism; fatty acid beta-oxidation.</text>
</comment>
<comment type="caution">
    <text evidence="11">The sequence shown here is derived from an EMBL/GenBank/DDBJ whole genome shotgun (WGS) entry which is preliminary data.</text>
</comment>
<evidence type="ECO:0000256" key="1">
    <source>
        <dbReference type="ARBA" id="ARBA00005005"/>
    </source>
</evidence>
<accession>A0A938BLH5</accession>
<evidence type="ECO:0000256" key="10">
    <source>
        <dbReference type="RuleBase" id="RU003707"/>
    </source>
</evidence>
<evidence type="ECO:0000256" key="8">
    <source>
        <dbReference type="ARBA" id="ARBA00023239"/>
    </source>
</evidence>
<evidence type="ECO:0000256" key="6">
    <source>
        <dbReference type="ARBA" id="ARBA00023027"/>
    </source>
</evidence>
<dbReference type="EMBL" id="VGJX01000521">
    <property type="protein sequence ID" value="MBM3275301.1"/>
    <property type="molecule type" value="Genomic_DNA"/>
</dbReference>
<dbReference type="GO" id="GO:0004300">
    <property type="term" value="F:enoyl-CoA hydratase activity"/>
    <property type="evidence" value="ECO:0007669"/>
    <property type="project" value="UniProtKB-EC"/>
</dbReference>
<evidence type="ECO:0000313" key="12">
    <source>
        <dbReference type="Proteomes" id="UP000703893"/>
    </source>
</evidence>
<dbReference type="InterPro" id="IPR050136">
    <property type="entry name" value="FA_oxidation_alpha_subunit"/>
</dbReference>
<reference evidence="11 12" key="1">
    <citation type="submission" date="2019-03" db="EMBL/GenBank/DDBJ databases">
        <title>Lake Tanganyika Metagenome-Assembled Genomes (MAGs).</title>
        <authorList>
            <person name="Tran P."/>
        </authorList>
    </citation>
    <scope>NUCLEOTIDE SEQUENCE [LARGE SCALE GENOMIC DNA]</scope>
    <source>
        <strain evidence="11">K_DeepCast_65m_m2_236</strain>
    </source>
</reference>
<evidence type="ECO:0000256" key="4">
    <source>
        <dbReference type="ARBA" id="ARBA00012076"/>
    </source>
</evidence>
<dbReference type="Pfam" id="PF00378">
    <property type="entry name" value="ECH_1"/>
    <property type="match status" value="1"/>
</dbReference>
<dbReference type="CDD" id="cd06558">
    <property type="entry name" value="crotonase-like"/>
    <property type="match status" value="1"/>
</dbReference>